<dbReference type="NCBIfam" id="TIGR00426">
    <property type="entry name" value="competence protein ComEA helix-hairpin-helix repeat region"/>
    <property type="match status" value="1"/>
</dbReference>
<dbReference type="Pfam" id="PF12836">
    <property type="entry name" value="HHH_3"/>
    <property type="match status" value="1"/>
</dbReference>
<dbReference type="InterPro" id="IPR051675">
    <property type="entry name" value="Endo/Exo/Phosphatase_dom_1"/>
</dbReference>
<comment type="caution">
    <text evidence="2">The sequence shown here is derived from an EMBL/GenBank/DDBJ whole genome shotgun (WGS) entry which is preliminary data.</text>
</comment>
<feature type="signal peptide" evidence="1">
    <location>
        <begin position="1"/>
        <end position="29"/>
    </location>
</feature>
<dbReference type="EMBL" id="PYOU01000013">
    <property type="protein sequence ID" value="PSX07464.1"/>
    <property type="molecule type" value="Genomic_DNA"/>
</dbReference>
<dbReference type="InterPro" id="IPR010994">
    <property type="entry name" value="RuvA_2-like"/>
</dbReference>
<keyword evidence="1" id="KW-0732">Signal</keyword>
<dbReference type="Gene3D" id="1.10.150.280">
    <property type="entry name" value="AF1531-like domain"/>
    <property type="match status" value="1"/>
</dbReference>
<evidence type="ECO:0000256" key="1">
    <source>
        <dbReference type="SAM" id="SignalP"/>
    </source>
</evidence>
<dbReference type="PANTHER" id="PTHR21180:SF32">
    <property type="entry name" value="ENDONUCLEASE_EXONUCLEASE_PHOSPHATASE FAMILY DOMAIN-CONTAINING PROTEIN 1"/>
    <property type="match status" value="1"/>
</dbReference>
<reference evidence="2 3" key="1">
    <citation type="submission" date="2018-01" db="EMBL/GenBank/DDBJ databases">
        <title>Whole genome sequencing of Histamine producing bacteria.</title>
        <authorList>
            <person name="Butler K."/>
        </authorList>
    </citation>
    <scope>NUCLEOTIDE SEQUENCE [LARGE SCALE GENOMIC DNA]</scope>
    <source>
        <strain evidence="2 3">A6-1</strain>
    </source>
</reference>
<keyword evidence="2" id="KW-0238">DNA-binding</keyword>
<dbReference type="GO" id="GO:0003677">
    <property type="term" value="F:DNA binding"/>
    <property type="evidence" value="ECO:0007669"/>
    <property type="project" value="UniProtKB-KW"/>
</dbReference>
<protein>
    <submittedName>
        <fullName evidence="2">ComEA family DNA-binding protein</fullName>
    </submittedName>
</protein>
<evidence type="ECO:0000313" key="2">
    <source>
        <dbReference type="EMBL" id="PSX07464.1"/>
    </source>
</evidence>
<name>A0ABX5H1H7_PHOAN</name>
<feature type="chain" id="PRO_5045186467" evidence="1">
    <location>
        <begin position="30"/>
        <end position="102"/>
    </location>
</feature>
<dbReference type="SUPFAM" id="SSF47781">
    <property type="entry name" value="RuvA domain 2-like"/>
    <property type="match status" value="1"/>
</dbReference>
<keyword evidence="3" id="KW-1185">Reference proteome</keyword>
<evidence type="ECO:0000313" key="3">
    <source>
        <dbReference type="Proteomes" id="UP000240989"/>
    </source>
</evidence>
<dbReference type="Proteomes" id="UP000240989">
    <property type="component" value="Unassembled WGS sequence"/>
</dbReference>
<proteinExistence type="predicted"/>
<gene>
    <name evidence="2" type="ORF">C0W27_15485</name>
</gene>
<dbReference type="PANTHER" id="PTHR21180">
    <property type="entry name" value="ENDONUCLEASE/EXONUCLEASE/PHOSPHATASE FAMILY DOMAIN-CONTAINING PROTEIN 1"/>
    <property type="match status" value="1"/>
</dbReference>
<sequence>MKGYKYVSYRLFKAITLAGGLALVPLSHAADNMHEGIDIKININTANVEQLDTLLIGIGAEKAQAIINYREVNGKFASVDDLAKVKGIGETTVDKNRKRIEL</sequence>
<accession>A0ABX5H1H7</accession>
<organism evidence="2 3">
    <name type="scientific">Photobacterium angustum</name>
    <dbReference type="NCBI Taxonomy" id="661"/>
    <lineage>
        <taxon>Bacteria</taxon>
        <taxon>Pseudomonadati</taxon>
        <taxon>Pseudomonadota</taxon>
        <taxon>Gammaproteobacteria</taxon>
        <taxon>Vibrionales</taxon>
        <taxon>Vibrionaceae</taxon>
        <taxon>Photobacterium</taxon>
    </lineage>
</organism>
<dbReference type="InterPro" id="IPR004509">
    <property type="entry name" value="Competence_ComEA_HhH"/>
</dbReference>